<gene>
    <name evidence="2" type="ORF">NQ317_004271</name>
    <name evidence="1" type="ORF">NQ317_010890</name>
</gene>
<reference evidence="1" key="1">
    <citation type="journal article" date="2023" name="Insect Mol. Biol.">
        <title>Genome sequencing provides insights into the evolution of gene families encoding plant cell wall-degrading enzymes in longhorned beetles.</title>
        <authorList>
            <person name="Shin N.R."/>
            <person name="Okamura Y."/>
            <person name="Kirsch R."/>
            <person name="Pauchet Y."/>
        </authorList>
    </citation>
    <scope>NUCLEOTIDE SEQUENCE</scope>
    <source>
        <strain evidence="1">MMC_N1</strain>
    </source>
</reference>
<comment type="caution">
    <text evidence="1">The sequence shown here is derived from an EMBL/GenBank/DDBJ whole genome shotgun (WGS) entry which is preliminary data.</text>
</comment>
<evidence type="ECO:0000313" key="2">
    <source>
        <dbReference type="EMBL" id="KAJ8983633.1"/>
    </source>
</evidence>
<keyword evidence="3" id="KW-1185">Reference proteome</keyword>
<evidence type="ECO:0000313" key="3">
    <source>
        <dbReference type="Proteomes" id="UP001162164"/>
    </source>
</evidence>
<sequence length="72" mass="8185">MNLHNNHVQAEKTLQEVGGARYQHLSLSTRRGIVNDVSLDLVCAVYNEQTNMYSSLFPMNRCKNIGLVYICL</sequence>
<evidence type="ECO:0000313" key="1">
    <source>
        <dbReference type="EMBL" id="KAJ8964109.1"/>
    </source>
</evidence>
<accession>A0ABQ9IT49</accession>
<organism evidence="1 3">
    <name type="scientific">Molorchus minor</name>
    <dbReference type="NCBI Taxonomy" id="1323400"/>
    <lineage>
        <taxon>Eukaryota</taxon>
        <taxon>Metazoa</taxon>
        <taxon>Ecdysozoa</taxon>
        <taxon>Arthropoda</taxon>
        <taxon>Hexapoda</taxon>
        <taxon>Insecta</taxon>
        <taxon>Pterygota</taxon>
        <taxon>Neoptera</taxon>
        <taxon>Endopterygota</taxon>
        <taxon>Coleoptera</taxon>
        <taxon>Polyphaga</taxon>
        <taxon>Cucujiformia</taxon>
        <taxon>Chrysomeloidea</taxon>
        <taxon>Cerambycidae</taxon>
        <taxon>Lamiinae</taxon>
        <taxon>Monochamini</taxon>
        <taxon>Molorchus</taxon>
    </lineage>
</organism>
<dbReference type="EMBL" id="JAPWTJ010002897">
    <property type="protein sequence ID" value="KAJ8964109.1"/>
    <property type="molecule type" value="Genomic_DNA"/>
</dbReference>
<proteinExistence type="predicted"/>
<name>A0ABQ9IT49_9CUCU</name>
<dbReference type="Proteomes" id="UP001162164">
    <property type="component" value="Unassembled WGS sequence"/>
</dbReference>
<protein>
    <submittedName>
        <fullName evidence="1">Uncharacterized protein</fullName>
    </submittedName>
</protein>
<dbReference type="EMBL" id="JAPWTJ010000068">
    <property type="protein sequence ID" value="KAJ8983633.1"/>
    <property type="molecule type" value="Genomic_DNA"/>
</dbReference>